<comment type="caution">
    <text evidence="1">The sequence shown here is derived from an EMBL/GenBank/DDBJ whole genome shotgun (WGS) entry which is preliminary data.</text>
</comment>
<dbReference type="RefSeq" id="WP_344970718.1">
    <property type="nucleotide sequence ID" value="NZ_BAAAVI010000014.1"/>
</dbReference>
<organism evidence="1 2">
    <name type="scientific">Streptosporangium fragile</name>
    <dbReference type="NCBI Taxonomy" id="46186"/>
    <lineage>
        <taxon>Bacteria</taxon>
        <taxon>Bacillati</taxon>
        <taxon>Actinomycetota</taxon>
        <taxon>Actinomycetes</taxon>
        <taxon>Streptosporangiales</taxon>
        <taxon>Streptosporangiaceae</taxon>
        <taxon>Streptosporangium</taxon>
    </lineage>
</organism>
<evidence type="ECO:0000313" key="2">
    <source>
        <dbReference type="Proteomes" id="UP001500831"/>
    </source>
</evidence>
<dbReference type="EMBL" id="BAAAVI010000014">
    <property type="protein sequence ID" value="GAA2865717.1"/>
    <property type="molecule type" value="Genomic_DNA"/>
</dbReference>
<evidence type="ECO:0000313" key="1">
    <source>
        <dbReference type="EMBL" id="GAA2865717.1"/>
    </source>
</evidence>
<evidence type="ECO:0008006" key="3">
    <source>
        <dbReference type="Google" id="ProtNLM"/>
    </source>
</evidence>
<accession>A0ABN3VVU5</accession>
<reference evidence="1 2" key="1">
    <citation type="journal article" date="2019" name="Int. J. Syst. Evol. Microbiol.">
        <title>The Global Catalogue of Microorganisms (GCM) 10K type strain sequencing project: providing services to taxonomists for standard genome sequencing and annotation.</title>
        <authorList>
            <consortium name="The Broad Institute Genomics Platform"/>
            <consortium name="The Broad Institute Genome Sequencing Center for Infectious Disease"/>
            <person name="Wu L."/>
            <person name="Ma J."/>
        </authorList>
    </citation>
    <scope>NUCLEOTIDE SEQUENCE [LARGE SCALE GENOMIC DNA]</scope>
    <source>
        <strain evidence="1 2">JCM 6242</strain>
    </source>
</reference>
<gene>
    <name evidence="1" type="ORF">GCM10010517_25120</name>
</gene>
<proteinExistence type="predicted"/>
<sequence length="187" mass="20860">MSDGQTALDQLIARVPPPAGLSPVTLDWGQVFAAFETELPWDFVEFAERYGACEFNQWLGVNDFRHSHDGDPRRGPQSAGDVYRVLRSAHPASYPFAARPEPEGFLAWGAIIDGDHFGWLTVGDPDDWPVVVWPRHREQGPAVHVPMTEFLLHWVSGSALRLPELPVFDEITCGVWACRECAGPVDR</sequence>
<protein>
    <recommendedName>
        <fullName evidence="3">SMI1/KNR4 family protein</fullName>
    </recommendedName>
</protein>
<keyword evidence="2" id="KW-1185">Reference proteome</keyword>
<name>A0ABN3VVU5_9ACTN</name>
<dbReference type="Proteomes" id="UP001500831">
    <property type="component" value="Unassembled WGS sequence"/>
</dbReference>